<dbReference type="PANTHER" id="PTHR42928">
    <property type="entry name" value="TRICARBOXYLATE-BINDING PROTEIN"/>
    <property type="match status" value="1"/>
</dbReference>
<dbReference type="Gene3D" id="3.40.190.150">
    <property type="entry name" value="Bordetella uptake gene, domain 1"/>
    <property type="match status" value="1"/>
</dbReference>
<comment type="caution">
    <text evidence="3">The sequence shown here is derived from an EMBL/GenBank/DDBJ whole genome shotgun (WGS) entry which is preliminary data.</text>
</comment>
<dbReference type="RefSeq" id="WP_261516893.1">
    <property type="nucleotide sequence ID" value="NZ_JAODNV010000021.1"/>
</dbReference>
<dbReference type="Proteomes" id="UP001149009">
    <property type="component" value="Unassembled WGS sequence"/>
</dbReference>
<evidence type="ECO:0000313" key="4">
    <source>
        <dbReference type="Proteomes" id="UP001149009"/>
    </source>
</evidence>
<comment type="similarity">
    <text evidence="1">Belongs to the UPF0065 (bug) family.</text>
</comment>
<evidence type="ECO:0000313" key="3">
    <source>
        <dbReference type="EMBL" id="MCT8991949.1"/>
    </source>
</evidence>
<dbReference type="AlphaFoldDB" id="A0A9X2XBY3"/>
<evidence type="ECO:0000256" key="1">
    <source>
        <dbReference type="ARBA" id="ARBA00006987"/>
    </source>
</evidence>
<dbReference type="SUPFAM" id="SSF53850">
    <property type="entry name" value="Periplasmic binding protein-like II"/>
    <property type="match status" value="1"/>
</dbReference>
<dbReference type="PIRSF" id="PIRSF017082">
    <property type="entry name" value="YflP"/>
    <property type="match status" value="1"/>
</dbReference>
<dbReference type="EMBL" id="JAODNV010000021">
    <property type="protein sequence ID" value="MCT8991949.1"/>
    <property type="molecule type" value="Genomic_DNA"/>
</dbReference>
<proteinExistence type="inferred from homology"/>
<reference evidence="3" key="1">
    <citation type="submission" date="2022-08" db="EMBL/GenBank/DDBJ databases">
        <title>Chelativorans sichuanense sp. nov., a paraffin oil-degrading bacterium isolated from a mixture of oil-based drill cuttings and paddy soil.</title>
        <authorList>
            <person name="Yu J."/>
            <person name="Liu H."/>
            <person name="Chen Q."/>
        </authorList>
    </citation>
    <scope>NUCLEOTIDE SEQUENCE</scope>
    <source>
        <strain evidence="3">SCAU 2101</strain>
    </source>
</reference>
<dbReference type="PANTHER" id="PTHR42928:SF5">
    <property type="entry name" value="BLR1237 PROTEIN"/>
    <property type="match status" value="1"/>
</dbReference>
<protein>
    <submittedName>
        <fullName evidence="3">Tripartite tricarboxylate transporter substrate binding protein</fullName>
    </submittedName>
</protein>
<evidence type="ECO:0000256" key="2">
    <source>
        <dbReference type="SAM" id="SignalP"/>
    </source>
</evidence>
<accession>A0A9X2XBY3</accession>
<name>A0A9X2XBY3_9HYPH</name>
<feature type="chain" id="PRO_5040939772" evidence="2">
    <location>
        <begin position="29"/>
        <end position="320"/>
    </location>
</feature>
<dbReference type="Pfam" id="PF03401">
    <property type="entry name" value="TctC"/>
    <property type="match status" value="1"/>
</dbReference>
<organism evidence="3 4">
    <name type="scientific">Chelativorans petroleitrophicus</name>
    <dbReference type="NCBI Taxonomy" id="2975484"/>
    <lineage>
        <taxon>Bacteria</taxon>
        <taxon>Pseudomonadati</taxon>
        <taxon>Pseudomonadota</taxon>
        <taxon>Alphaproteobacteria</taxon>
        <taxon>Hyphomicrobiales</taxon>
        <taxon>Phyllobacteriaceae</taxon>
        <taxon>Chelativorans</taxon>
    </lineage>
</organism>
<dbReference type="CDD" id="cd07012">
    <property type="entry name" value="PBP2_Bug_TTT"/>
    <property type="match status" value="1"/>
</dbReference>
<sequence>MAYFDFCKTLTFSALLALGLGVAQPAAAFPDREVTYIIPFNAGGESDVTARLQEGPFQKITGQNFVIQYMVGAGGATAWSQLNGMQADGHLIMGINLPHLFLQPMEGTVGYKTEDITVLNVFQLTPHALIVPADSPIETLEDYIAEAKAAPGAITVAGTGSNSANQVAQLTFDKAAGIVTTYVPFTGTAATTAALLGNQVRAQWGFTTVAAEQGENVRMLAVAMEERHPLFPDVPTFKEKGIDLVGGAHRGIAVPKDTPEELRQQLSDIFSQINSDPDFRSRMEEGGYVLVDIGYEVMDEFMSELGAEYIEVGKLLGLVK</sequence>
<gene>
    <name evidence="3" type="ORF">NYR54_16910</name>
</gene>
<keyword evidence="4" id="KW-1185">Reference proteome</keyword>
<dbReference type="InterPro" id="IPR005064">
    <property type="entry name" value="BUG"/>
</dbReference>
<dbReference type="InterPro" id="IPR042100">
    <property type="entry name" value="Bug_dom1"/>
</dbReference>
<keyword evidence="2" id="KW-0732">Signal</keyword>
<dbReference type="Gene3D" id="3.40.190.10">
    <property type="entry name" value="Periplasmic binding protein-like II"/>
    <property type="match status" value="1"/>
</dbReference>
<feature type="signal peptide" evidence="2">
    <location>
        <begin position="1"/>
        <end position="28"/>
    </location>
</feature>